<dbReference type="InterPro" id="IPR025197">
    <property type="entry name" value="DUF4116"/>
</dbReference>
<protein>
    <recommendedName>
        <fullName evidence="2">Ubiquitin-like domain-containing protein</fullName>
    </recommendedName>
</protein>
<dbReference type="OrthoDB" id="412414at2759"/>
<evidence type="ECO:0000313" key="4">
    <source>
        <dbReference type="Proteomes" id="UP000186817"/>
    </source>
</evidence>
<dbReference type="InterPro" id="IPR029071">
    <property type="entry name" value="Ubiquitin-like_domsf"/>
</dbReference>
<dbReference type="SUPFAM" id="SSF54236">
    <property type="entry name" value="Ubiquitin-like"/>
    <property type="match status" value="1"/>
</dbReference>
<evidence type="ECO:0000256" key="1">
    <source>
        <dbReference type="SAM" id="MobiDB-lite"/>
    </source>
</evidence>
<proteinExistence type="predicted"/>
<keyword evidence="4" id="KW-1185">Reference proteome</keyword>
<dbReference type="EMBL" id="LSRX01000449">
    <property type="protein sequence ID" value="OLP96980.1"/>
    <property type="molecule type" value="Genomic_DNA"/>
</dbReference>
<dbReference type="CDD" id="cd17039">
    <property type="entry name" value="Ubl_ubiquitin_like"/>
    <property type="match status" value="1"/>
</dbReference>
<dbReference type="AlphaFoldDB" id="A0A1Q9DP85"/>
<evidence type="ECO:0000259" key="2">
    <source>
        <dbReference type="PROSITE" id="PS50053"/>
    </source>
</evidence>
<dbReference type="Pfam" id="PF13475">
    <property type="entry name" value="DUF4116"/>
    <property type="match status" value="6"/>
</dbReference>
<sequence>MAGSQSERLDALWVALHTVAEASQEDLEFLMVCWTDEDLKCECAHVALRQSSGRYGRRTKAAVDAMTVGSSSSGGADPSTGPPNMQVKPVAKTKPGTDKEVSAQGPVVFYDTGDSYSKGHFFLYSTAGSQQGSQTAESSTAALAAAIAPAWTRVTMSDQWHGKMAMLRLGHWSSELAPQALEIPESIPLKETMTHDQPCDIKSRRISSISCFTIGGTSMVAGGMLPVQSAQPTADWPGPEEFLQLPPMPPVSRAVRTEIHVEVQAPKALSRSCRPKYAPVEKVVEAGCDLPVTLEGCSSAAPPFMVLRWLGRGGWGGNGLSANVVLYSKLISSLTAVDWKVTFGAAVTACGQPGSRHNWTLVLQLWSLLQRDVIWPASHWQAAFGLCRHIREAGLWENEATYVLACGSCGPLWQSALAFVSTEKGTTRSLSSVLKACEMAAEWTQALRWDDFCCMVSLADAVAHAVTQLPESLGLLTLLGVAMEVCITTLSGESYQLQADPTWASRDLKMAVKTASGIRLREQRLVCGTKELPEDLPLASLCPSDEMMSVTLIRRPAEQVQLLEDLQDSHHPKRVLREAPAKFRSDREVVLTAVVRDASCLSLADKTLQQCREFALNLADRNGMALKYCTAFQDDLEVCMAAVKQDGFALQYASAALRKSKAVVLAAVGRDGLALEFAAPELRQDKEVVLAALEQDALSMDFVADCLKIDRDFLLFAVSVNGRVLERLAEDLQRDQEIVLAACQESSSALRFAHTALRHSEAFVLTLLQRRLCRLNYPAEELWARKEFVLEAVKSHSSALQLSVPSLREDREVVMAAVQKHGYSLQFASDELRGDREVVMKAVRQYANALAFASEELRADAELVIAAISKDGCALRFAAPALRANRDFVLLAVRSRACALQFAAKELRLDETVVLHALEADLSVLEIVETSLWSQPSFLTTIMRRHGHHEHVASFLGQPCKKPRRAFE</sequence>
<accession>A0A1Q9DP85</accession>
<reference evidence="3 4" key="1">
    <citation type="submission" date="2016-02" db="EMBL/GenBank/DDBJ databases">
        <title>Genome analysis of coral dinoflagellate symbionts highlights evolutionary adaptations to a symbiotic lifestyle.</title>
        <authorList>
            <person name="Aranda M."/>
            <person name="Li Y."/>
            <person name="Liew Y.J."/>
            <person name="Baumgarten S."/>
            <person name="Simakov O."/>
            <person name="Wilson M."/>
            <person name="Piel J."/>
            <person name="Ashoor H."/>
            <person name="Bougouffa S."/>
            <person name="Bajic V.B."/>
            <person name="Ryu T."/>
            <person name="Ravasi T."/>
            <person name="Bayer T."/>
            <person name="Micklem G."/>
            <person name="Kim H."/>
            <person name="Bhak J."/>
            <person name="Lajeunesse T.C."/>
            <person name="Voolstra C.R."/>
        </authorList>
    </citation>
    <scope>NUCLEOTIDE SEQUENCE [LARGE SCALE GENOMIC DNA]</scope>
    <source>
        <strain evidence="3 4">CCMP2467</strain>
    </source>
</reference>
<dbReference type="InterPro" id="IPR000626">
    <property type="entry name" value="Ubiquitin-like_dom"/>
</dbReference>
<name>A0A1Q9DP85_SYMMI</name>
<comment type="caution">
    <text evidence="3">The sequence shown here is derived from an EMBL/GenBank/DDBJ whole genome shotgun (WGS) entry which is preliminary data.</text>
</comment>
<organism evidence="3 4">
    <name type="scientific">Symbiodinium microadriaticum</name>
    <name type="common">Dinoflagellate</name>
    <name type="synonym">Zooxanthella microadriatica</name>
    <dbReference type="NCBI Taxonomy" id="2951"/>
    <lineage>
        <taxon>Eukaryota</taxon>
        <taxon>Sar</taxon>
        <taxon>Alveolata</taxon>
        <taxon>Dinophyceae</taxon>
        <taxon>Suessiales</taxon>
        <taxon>Symbiodiniaceae</taxon>
        <taxon>Symbiodinium</taxon>
    </lineage>
</organism>
<gene>
    <name evidence="3" type="ORF">AK812_SmicGene20717</name>
</gene>
<feature type="domain" description="Ubiquitin-like" evidence="2">
    <location>
        <begin position="483"/>
        <end position="558"/>
    </location>
</feature>
<dbReference type="PROSITE" id="PS50053">
    <property type="entry name" value="UBIQUITIN_2"/>
    <property type="match status" value="1"/>
</dbReference>
<dbReference type="Proteomes" id="UP000186817">
    <property type="component" value="Unassembled WGS sequence"/>
</dbReference>
<evidence type="ECO:0000313" key="3">
    <source>
        <dbReference type="EMBL" id="OLP96980.1"/>
    </source>
</evidence>
<feature type="region of interest" description="Disordered" evidence="1">
    <location>
        <begin position="66"/>
        <end position="99"/>
    </location>
</feature>
<dbReference type="Gene3D" id="3.10.20.90">
    <property type="entry name" value="Phosphatidylinositol 3-kinase Catalytic Subunit, Chain A, domain 1"/>
    <property type="match status" value="1"/>
</dbReference>